<evidence type="ECO:0000313" key="1">
    <source>
        <dbReference type="EMBL" id="KAI4471599.1"/>
    </source>
</evidence>
<comment type="caution">
    <text evidence="1">The sequence shown here is derived from an EMBL/GenBank/DDBJ whole genome shotgun (WGS) entry which is preliminary data.</text>
</comment>
<evidence type="ECO:0000313" key="2">
    <source>
        <dbReference type="Proteomes" id="UP001056778"/>
    </source>
</evidence>
<gene>
    <name evidence="1" type="ORF">MML48_1g14857</name>
</gene>
<dbReference type="Proteomes" id="UP001056778">
    <property type="component" value="Chromosome 1"/>
</dbReference>
<name>A0ACB9TXW2_HOLOL</name>
<dbReference type="EMBL" id="CM043015">
    <property type="protein sequence ID" value="KAI4471599.1"/>
    <property type="molecule type" value="Genomic_DNA"/>
</dbReference>
<proteinExistence type="predicted"/>
<sequence>MRDRPNSRLEYVSPPTIRLKLLPQQIGAVREETRSSIVNNDSELESKSFWFCVCSLCNEFFDSKQQLELHEMEVHHQPSCSIKHEVLKVENDFVSCVVCDEIYSCPNDLFSHQISEHAVTFSENLSENQCHICKEICLSPHSLREHIRSHKEKSANPNRQFEQIYTKEADTVCADILLKHQSFQLHETYFACEVCDERFEHHSALMAHQQLHIRPFKCYYCPLDFFSKRHRVVHEQIHANELPYKCGVCDKRFAKEPYLVVHIRKHTGERPYKCDLCDKSYTRNIDLVTHRKTHSGDKPFKCRKNILMHVERLKQPHEQIETTMNPDRIKEETASIKDSDSEMEASDNMFSFHVCTHKSQGHHHQALDGYTPKIEEPGEEETGVPCVVCHETYSCTSGLLTHQRVKHPVSIIEIPTRGRPRKYSDVHKERGKRYKKRLNSLKSNSNLVDDEKPYACEFCDKRFSRYENMVLHNTTHTGEKPYRCEHCNKQFARSTYLNQHSRVHTGEKPHACEFCDKRFARKETLLMHNKAHTGENPYKCEVCGKCFSTRSNVDRHSKLHTGEKPYPCEFCGKRFAQKMDMILHNRTHTGEKPYRKKPVLKCVAELKQYQESTEPTINIHHEEIKQEAISIKNSDSEMEDNDQSESWVCFCSICAEFFDTTELLETHKIEAHYHQDLDNYSDIKESHPEIIVEERKPLRKKDKIYACQLCDKRFAIKSKLVRHKRTHTGEKPFKCEFCYKRFTRSAHLIEHNRSHTGEKPYKCEQCDRCFAAKSKLVRHNAIHASEKPHECEFCDKSFATKSKLAIHSKTHSDDKPYACEFCDKRFIRSAHLVEHNKTHTGEKPYKCEQCDKCFPTKAKLDRHSRTHTGEKPYRCEVCDKRSDHISTPTARYRRIKAIKDEIPFTNDTISEINDSKTFWICTCTECNEHFDNKTLLDRHQINVHRQVHDICNGKSEMLGHSWDKKEQFKCSYCHESFSLRRALAQHLRSHKHEKPYTSKLCEKSFTQKIRLTNHDKEHANDKPFKCNQCEQAFSRKYTLVTHQRKHTGDKPFKCNYCNQAFSQKCTLINHNRLHTGEKPYRYSLWFDTLNKINEKGIDDMQERQGYRINVLRSASGCNTEVERKKFKSSRTARLKARQKKMKTRLIVPGTLNLKREAGDLIKEENTKWFCKKCNQFFETRKLLRTHRKVVHLEPHREQLYDYTYNIATNTYSCKVCNMEFAKRQKMREHFLIHEEKFTCEVCSEVQYSAYRYSLHLSEHSEDGKYICPICKYVTMRKHSIAKHINTIHLRKYLYYCRHCGKGFHDVVTYTEHENLHVGTNSVTCVVCQKSFSYTRNLTLHQTRYHRVTTIDVRLENQCHICKKSYSKSSTLKNHMRSHEVNTSKARPHLCEWCGKHFNDKGTLNHHNRIHTGYKPYKCSYCEKAFSRKGYLVLHERTHSGEKPYCCDHCGKRFNQPTSLRVHVRSHTGERPYSCHLCHNGFTSKSTLKNHVISCSG</sequence>
<keyword evidence="2" id="KW-1185">Reference proteome</keyword>
<accession>A0ACB9TXW2</accession>
<reference evidence="1" key="1">
    <citation type="submission" date="2022-04" db="EMBL/GenBank/DDBJ databases">
        <title>Chromosome-scale genome assembly of Holotrichia oblita Faldermann.</title>
        <authorList>
            <person name="Rongchong L."/>
        </authorList>
    </citation>
    <scope>NUCLEOTIDE SEQUENCE</scope>
    <source>
        <strain evidence="1">81SQS9</strain>
    </source>
</reference>
<organism evidence="1 2">
    <name type="scientific">Holotrichia oblita</name>
    <name type="common">Chafer beetle</name>
    <dbReference type="NCBI Taxonomy" id="644536"/>
    <lineage>
        <taxon>Eukaryota</taxon>
        <taxon>Metazoa</taxon>
        <taxon>Ecdysozoa</taxon>
        <taxon>Arthropoda</taxon>
        <taxon>Hexapoda</taxon>
        <taxon>Insecta</taxon>
        <taxon>Pterygota</taxon>
        <taxon>Neoptera</taxon>
        <taxon>Endopterygota</taxon>
        <taxon>Coleoptera</taxon>
        <taxon>Polyphaga</taxon>
        <taxon>Scarabaeiformia</taxon>
        <taxon>Scarabaeidae</taxon>
        <taxon>Melolonthinae</taxon>
        <taxon>Holotrichia</taxon>
    </lineage>
</organism>
<protein>
    <submittedName>
        <fullName evidence="1">Zinc finger protein</fullName>
    </submittedName>
</protein>